<organism evidence="9 10">
    <name type="scientific">Pseudacidovorax intermedius</name>
    <dbReference type="NCBI Taxonomy" id="433924"/>
    <lineage>
        <taxon>Bacteria</taxon>
        <taxon>Pseudomonadati</taxon>
        <taxon>Pseudomonadota</taxon>
        <taxon>Betaproteobacteria</taxon>
        <taxon>Burkholderiales</taxon>
        <taxon>Comamonadaceae</taxon>
        <taxon>Pseudacidovorax</taxon>
    </lineage>
</organism>
<dbReference type="SUPFAM" id="SSF118116">
    <property type="entry name" value="DNA mismatch repair protein MutL"/>
    <property type="match status" value="1"/>
</dbReference>
<protein>
    <recommendedName>
        <fullName evidence="2 5">DNA mismatch repair protein MutL</fullName>
    </recommendedName>
</protein>
<dbReference type="RefSeq" id="WP_114802911.1">
    <property type="nucleotide sequence ID" value="NZ_QQAV01000004.1"/>
</dbReference>
<gene>
    <name evidence="5" type="primary">mutL</name>
    <name evidence="9" type="ORF">DFR41_10463</name>
</gene>
<dbReference type="GO" id="GO:0140664">
    <property type="term" value="F:ATP-dependent DNA damage sensor activity"/>
    <property type="evidence" value="ECO:0007669"/>
    <property type="project" value="InterPro"/>
</dbReference>
<dbReference type="OrthoDB" id="9763467at2"/>
<dbReference type="Gene3D" id="3.30.1540.20">
    <property type="entry name" value="MutL, C-terminal domain, dimerisation subdomain"/>
    <property type="match status" value="1"/>
</dbReference>
<dbReference type="GO" id="GO:0030983">
    <property type="term" value="F:mismatched DNA binding"/>
    <property type="evidence" value="ECO:0007669"/>
    <property type="project" value="InterPro"/>
</dbReference>
<dbReference type="Gene3D" id="3.30.565.10">
    <property type="entry name" value="Histidine kinase-like ATPase, C-terminal domain"/>
    <property type="match status" value="1"/>
</dbReference>
<reference evidence="9 10" key="1">
    <citation type="submission" date="2018-07" db="EMBL/GenBank/DDBJ databases">
        <title>Genomic Encyclopedia of Type Strains, Phase IV (KMG-IV): sequencing the most valuable type-strain genomes for metagenomic binning, comparative biology and taxonomic classification.</title>
        <authorList>
            <person name="Goeker M."/>
        </authorList>
    </citation>
    <scope>NUCLEOTIDE SEQUENCE [LARGE SCALE GENOMIC DNA]</scope>
    <source>
        <strain evidence="9 10">DSM 21352</strain>
    </source>
</reference>
<feature type="region of interest" description="Disordered" evidence="6">
    <location>
        <begin position="393"/>
        <end position="442"/>
    </location>
</feature>
<dbReference type="NCBIfam" id="TIGR00585">
    <property type="entry name" value="mutl"/>
    <property type="match status" value="1"/>
</dbReference>
<dbReference type="Pfam" id="PF01119">
    <property type="entry name" value="DNA_mis_repair"/>
    <property type="match status" value="1"/>
</dbReference>
<dbReference type="SMART" id="SM01340">
    <property type="entry name" value="DNA_mis_repair"/>
    <property type="match status" value="1"/>
</dbReference>
<dbReference type="SUPFAM" id="SSF54211">
    <property type="entry name" value="Ribosomal protein S5 domain 2-like"/>
    <property type="match status" value="1"/>
</dbReference>
<feature type="compositionally biased region" description="Low complexity" evidence="6">
    <location>
        <begin position="393"/>
        <end position="402"/>
    </location>
</feature>
<dbReference type="InterPro" id="IPR038973">
    <property type="entry name" value="MutL/Mlh/Pms-like"/>
</dbReference>
<evidence type="ECO:0000259" key="8">
    <source>
        <dbReference type="SMART" id="SM01340"/>
    </source>
</evidence>
<comment type="similarity">
    <text evidence="1 5">Belongs to the DNA mismatch repair MutL/HexB family.</text>
</comment>
<proteinExistence type="inferred from homology"/>
<dbReference type="Gene3D" id="3.30.230.10">
    <property type="match status" value="1"/>
</dbReference>
<comment type="caution">
    <text evidence="9">The sequence shown here is derived from an EMBL/GenBank/DDBJ whole genome shotgun (WGS) entry which is preliminary data.</text>
</comment>
<evidence type="ECO:0000256" key="5">
    <source>
        <dbReference type="HAMAP-Rule" id="MF_00149"/>
    </source>
</evidence>
<feature type="domain" description="MutL C-terminal dimerisation" evidence="7">
    <location>
        <begin position="457"/>
        <end position="600"/>
    </location>
</feature>
<dbReference type="HAMAP" id="MF_00149">
    <property type="entry name" value="DNA_mis_repair"/>
    <property type="match status" value="1"/>
</dbReference>
<dbReference type="CDD" id="cd03482">
    <property type="entry name" value="MutL_Trans_MutL"/>
    <property type="match status" value="1"/>
</dbReference>
<dbReference type="PANTHER" id="PTHR10073">
    <property type="entry name" value="DNA MISMATCH REPAIR PROTEIN MLH, PMS, MUTL"/>
    <property type="match status" value="1"/>
</dbReference>
<dbReference type="Proteomes" id="UP000255265">
    <property type="component" value="Unassembled WGS sequence"/>
</dbReference>
<dbReference type="SUPFAM" id="SSF55874">
    <property type="entry name" value="ATPase domain of HSP90 chaperone/DNA topoisomerase II/histidine kinase"/>
    <property type="match status" value="1"/>
</dbReference>
<dbReference type="InterPro" id="IPR037198">
    <property type="entry name" value="MutL_C_sf"/>
</dbReference>
<keyword evidence="4 5" id="KW-0234">DNA repair</keyword>
<dbReference type="AlphaFoldDB" id="A0A370FGD6"/>
<dbReference type="GO" id="GO:0016887">
    <property type="term" value="F:ATP hydrolysis activity"/>
    <property type="evidence" value="ECO:0007669"/>
    <property type="project" value="InterPro"/>
</dbReference>
<dbReference type="GO" id="GO:0006298">
    <property type="term" value="P:mismatch repair"/>
    <property type="evidence" value="ECO:0007669"/>
    <property type="project" value="UniProtKB-UniRule"/>
</dbReference>
<dbReference type="CDD" id="cd16926">
    <property type="entry name" value="HATPase_MutL-MLH-PMS-like"/>
    <property type="match status" value="1"/>
</dbReference>
<dbReference type="InterPro" id="IPR036890">
    <property type="entry name" value="HATPase_C_sf"/>
</dbReference>
<feature type="region of interest" description="Disordered" evidence="6">
    <location>
        <begin position="336"/>
        <end position="359"/>
    </location>
</feature>
<accession>A0A370FGD6</accession>
<dbReference type="InterPro" id="IPR020568">
    <property type="entry name" value="Ribosomal_Su5_D2-typ_SF"/>
</dbReference>
<keyword evidence="10" id="KW-1185">Reference proteome</keyword>
<dbReference type="STRING" id="433924.NS331_10370"/>
<evidence type="ECO:0000313" key="9">
    <source>
        <dbReference type="EMBL" id="RDI25013.1"/>
    </source>
</evidence>
<evidence type="ECO:0000256" key="3">
    <source>
        <dbReference type="ARBA" id="ARBA00022763"/>
    </source>
</evidence>
<evidence type="ECO:0000256" key="1">
    <source>
        <dbReference type="ARBA" id="ARBA00006082"/>
    </source>
</evidence>
<dbReference type="PROSITE" id="PS00058">
    <property type="entry name" value="DNA_MISMATCH_REPAIR_1"/>
    <property type="match status" value="1"/>
</dbReference>
<dbReference type="GO" id="GO:0005524">
    <property type="term" value="F:ATP binding"/>
    <property type="evidence" value="ECO:0007669"/>
    <property type="project" value="InterPro"/>
</dbReference>
<dbReference type="Pfam" id="PF08676">
    <property type="entry name" value="MutL_C"/>
    <property type="match status" value="1"/>
</dbReference>
<dbReference type="InterPro" id="IPR013507">
    <property type="entry name" value="DNA_mismatch_S5_2-like"/>
</dbReference>
<dbReference type="Pfam" id="PF13589">
    <property type="entry name" value="HATPase_c_3"/>
    <property type="match status" value="1"/>
</dbReference>
<dbReference type="FunFam" id="3.30.565.10:FF:000003">
    <property type="entry name" value="DNA mismatch repair endonuclease MutL"/>
    <property type="match status" value="1"/>
</dbReference>
<name>A0A370FGD6_9BURK</name>
<evidence type="ECO:0000259" key="7">
    <source>
        <dbReference type="SMART" id="SM00853"/>
    </source>
</evidence>
<dbReference type="InterPro" id="IPR042120">
    <property type="entry name" value="MutL_C_dimsub"/>
</dbReference>
<keyword evidence="3 5" id="KW-0227">DNA damage</keyword>
<dbReference type="InterPro" id="IPR014762">
    <property type="entry name" value="DNA_mismatch_repair_CS"/>
</dbReference>
<evidence type="ECO:0000256" key="6">
    <source>
        <dbReference type="SAM" id="MobiDB-lite"/>
    </source>
</evidence>
<dbReference type="NCBIfam" id="NF000949">
    <property type="entry name" value="PRK00095.1-2"/>
    <property type="match status" value="1"/>
</dbReference>
<dbReference type="InterPro" id="IPR020667">
    <property type="entry name" value="DNA_mismatch_repair_MutL"/>
</dbReference>
<dbReference type="EMBL" id="QQAV01000004">
    <property type="protein sequence ID" value="RDI25013.1"/>
    <property type="molecule type" value="Genomic_DNA"/>
</dbReference>
<dbReference type="Gene3D" id="3.30.1370.100">
    <property type="entry name" value="MutL, C-terminal domain, regulatory subdomain"/>
    <property type="match status" value="1"/>
</dbReference>
<dbReference type="SMART" id="SM00853">
    <property type="entry name" value="MutL_C"/>
    <property type="match status" value="1"/>
</dbReference>
<evidence type="ECO:0000313" key="10">
    <source>
        <dbReference type="Proteomes" id="UP000255265"/>
    </source>
</evidence>
<dbReference type="GO" id="GO:0032300">
    <property type="term" value="C:mismatch repair complex"/>
    <property type="evidence" value="ECO:0007669"/>
    <property type="project" value="InterPro"/>
</dbReference>
<dbReference type="InterPro" id="IPR014721">
    <property type="entry name" value="Ribsml_uS5_D2-typ_fold_subgr"/>
</dbReference>
<dbReference type="InterPro" id="IPR042121">
    <property type="entry name" value="MutL_C_regsub"/>
</dbReference>
<sequence length="644" mass="68734">MSALLSSSSTSRRPIRDLPDELISQIAAGEVVERPASVVRELVDNALDAGANQITVRLAAGGVRLIAVEDDGGGIPRDELPLALRRHATSKIASLAELESVGTMGFRGEALASIASIAELSLLSRHGGADSAWQLDARTGELRPAARSQGTTVEVRELFFATPARRKFLKTDATELAHCIEAVRRHALARPDVGFAIWHEGRLVEQWRIADTPAQRLSDVFGEDFIGQSVQVDHDEGALHVRGHAGVPDAARSRGDQQFFYVNGRFVRDKVLLHAVRAAYEDVLHGQRQPVFVLHLQIDPTRVDVNVHPTKIEVRFRDGREVHSAVRHAIENALAAPRAAGAASTDDSGTGRPAPLLRGYDAPAAAPAWRQSGIPFAAERGAGDWAAMWPTAPAAPSAAAAPGSGRETSPALTAGLGDAPLQPPWTAGGAAAGALRPSSTPPEVVATAASDWPLGRALAQLQGIYILAENTQGLVIVDMHAAHERIVYERLKTQLDGHAIASQPLLIPATFAATPEEVATVETCSEVLGALGLEVSPFSPRTLAVRAVPASLADGDPVALARSVLAELAQHEATTVIQRAQHELLATMACHGAVRANRRLTLDEMNGLLRQMEATERSDQCNHGRPTWRQLSVRDLDGLFLRGR</sequence>
<comment type="function">
    <text evidence="5">This protein is involved in the repair of mismatches in DNA. It is required for dam-dependent methyl-directed DNA mismatch repair. May act as a 'molecular matchmaker', a protein that promotes the formation of a stable complex between two or more DNA-binding proteins in an ATP-dependent manner without itself being part of a final effector complex.</text>
</comment>
<feature type="domain" description="DNA mismatch repair protein S5" evidence="8">
    <location>
        <begin position="217"/>
        <end position="335"/>
    </location>
</feature>
<dbReference type="InterPro" id="IPR014790">
    <property type="entry name" value="MutL_C"/>
</dbReference>
<dbReference type="InterPro" id="IPR002099">
    <property type="entry name" value="MutL/Mlh/PMS"/>
</dbReference>
<evidence type="ECO:0000256" key="4">
    <source>
        <dbReference type="ARBA" id="ARBA00023204"/>
    </source>
</evidence>
<evidence type="ECO:0000256" key="2">
    <source>
        <dbReference type="ARBA" id="ARBA00021975"/>
    </source>
</evidence>
<dbReference type="PANTHER" id="PTHR10073:SF12">
    <property type="entry name" value="DNA MISMATCH REPAIR PROTEIN MLH1"/>
    <property type="match status" value="1"/>
</dbReference>